<accession>A0A4R2C5I7</accession>
<keyword evidence="6" id="KW-1185">Reference proteome</keyword>
<evidence type="ECO:0000256" key="1">
    <source>
        <dbReference type="ARBA" id="ARBA00001964"/>
    </source>
</evidence>
<proteinExistence type="inferred from homology"/>
<evidence type="ECO:0000313" key="5">
    <source>
        <dbReference type="EMBL" id="TCN35737.1"/>
    </source>
</evidence>
<gene>
    <name evidence="5" type="ORF">EV665_12659</name>
</gene>
<evidence type="ECO:0000256" key="3">
    <source>
        <dbReference type="ARBA" id="ARBA00023052"/>
    </source>
</evidence>
<dbReference type="CDD" id="cd02012">
    <property type="entry name" value="TPP_TK"/>
    <property type="match status" value="1"/>
</dbReference>
<dbReference type="SUPFAM" id="SSF52518">
    <property type="entry name" value="Thiamin diphosphate-binding fold (THDP-binding)"/>
    <property type="match status" value="1"/>
</dbReference>
<dbReference type="Gene3D" id="3.40.50.970">
    <property type="match status" value="1"/>
</dbReference>
<evidence type="ECO:0000256" key="2">
    <source>
        <dbReference type="ARBA" id="ARBA00007131"/>
    </source>
</evidence>
<feature type="domain" description="Transketolase N-terminal" evidence="4">
    <location>
        <begin position="23"/>
        <end position="277"/>
    </location>
</feature>
<comment type="cofactor">
    <cofactor evidence="1">
        <name>thiamine diphosphate</name>
        <dbReference type="ChEBI" id="CHEBI:58937"/>
    </cofactor>
</comment>
<organism evidence="5 6">
    <name type="scientific">Shinella granuli</name>
    <dbReference type="NCBI Taxonomy" id="323621"/>
    <lineage>
        <taxon>Bacteria</taxon>
        <taxon>Pseudomonadati</taxon>
        <taxon>Pseudomonadota</taxon>
        <taxon>Alphaproteobacteria</taxon>
        <taxon>Hyphomicrobiales</taxon>
        <taxon>Rhizobiaceae</taxon>
        <taxon>Shinella</taxon>
    </lineage>
</organism>
<comment type="similarity">
    <text evidence="2">Belongs to the transketolase family.</text>
</comment>
<evidence type="ECO:0000259" key="4">
    <source>
        <dbReference type="Pfam" id="PF00456"/>
    </source>
</evidence>
<name>A0A4R2C5I7_SHIGR</name>
<dbReference type="EMBL" id="SLVX01000026">
    <property type="protein sequence ID" value="TCN35737.1"/>
    <property type="molecule type" value="Genomic_DNA"/>
</dbReference>
<comment type="caution">
    <text evidence="5">The sequence shown here is derived from an EMBL/GenBank/DDBJ whole genome shotgun (WGS) entry which is preliminary data.</text>
</comment>
<dbReference type="PANTHER" id="PTHR47514:SF1">
    <property type="entry name" value="TRANSKETOLASE N-TERMINAL SECTION-RELATED"/>
    <property type="match status" value="1"/>
</dbReference>
<protein>
    <submittedName>
        <fullName evidence="5">Transketolase</fullName>
    </submittedName>
</protein>
<dbReference type="InterPro" id="IPR029061">
    <property type="entry name" value="THDP-binding"/>
</dbReference>
<dbReference type="InterPro" id="IPR005474">
    <property type="entry name" value="Transketolase_N"/>
</dbReference>
<dbReference type="Pfam" id="PF00456">
    <property type="entry name" value="Transketolase_N"/>
    <property type="match status" value="1"/>
</dbReference>
<sequence length="287" mass="31685">MNSALRNDFRPDEETIARLRDRAQFVRLETIRLIEIAKVGHYTSVFSAAEIFAALYYDVMRLSDDPKWADRDRFLMGKGHAAVGLFPILADLGYLPVDVLNGYTRFGNPLGDHPDMRKVPGVDFSSGSIGHALSNGLGMALAGRMQGRSFTTFVMLGDGEMQEGQVWEAAIGAAHHKLNRLVAIVDRNGYQLDGAVDDVMGIEPLDEKWRAFGWEVHVVDGHDIAELTAALRRAKADEARTRPCCIIARTLKGKGVSYMETEPGWHLGYLDPSDADAARAEILSKVI</sequence>
<dbReference type="PANTHER" id="PTHR47514">
    <property type="entry name" value="TRANSKETOLASE N-TERMINAL SECTION-RELATED"/>
    <property type="match status" value="1"/>
</dbReference>
<keyword evidence="3" id="KW-0786">Thiamine pyrophosphate</keyword>
<dbReference type="Proteomes" id="UP000295351">
    <property type="component" value="Unassembled WGS sequence"/>
</dbReference>
<evidence type="ECO:0000313" key="6">
    <source>
        <dbReference type="Proteomes" id="UP000295351"/>
    </source>
</evidence>
<dbReference type="RefSeq" id="WP_133036506.1">
    <property type="nucleotide sequence ID" value="NZ_BAABEI010000001.1"/>
</dbReference>
<dbReference type="AlphaFoldDB" id="A0A4R2C5I7"/>
<reference evidence="5 6" key="1">
    <citation type="submission" date="2019-03" db="EMBL/GenBank/DDBJ databases">
        <title>Genomic Encyclopedia of Type Strains, Phase IV (KMG-IV): sequencing the most valuable type-strain genomes for metagenomic binning, comparative biology and taxonomic classification.</title>
        <authorList>
            <person name="Goeker M."/>
        </authorList>
    </citation>
    <scope>NUCLEOTIDE SEQUENCE [LARGE SCALE GENOMIC DNA]</scope>
    <source>
        <strain evidence="5 6">DSM 18401</strain>
    </source>
</reference>